<protein>
    <submittedName>
        <fullName evidence="2">Uncharacterized protein</fullName>
    </submittedName>
</protein>
<feature type="region of interest" description="Disordered" evidence="1">
    <location>
        <begin position="35"/>
        <end position="83"/>
    </location>
</feature>
<evidence type="ECO:0000256" key="1">
    <source>
        <dbReference type="SAM" id="MobiDB-lite"/>
    </source>
</evidence>
<feature type="compositionally biased region" description="Polar residues" evidence="1">
    <location>
        <begin position="228"/>
        <end position="247"/>
    </location>
</feature>
<organism evidence="2 3">
    <name type="scientific">Xenopus laevis</name>
    <name type="common">African clawed frog</name>
    <dbReference type="NCBI Taxonomy" id="8355"/>
    <lineage>
        <taxon>Eukaryota</taxon>
        <taxon>Metazoa</taxon>
        <taxon>Chordata</taxon>
        <taxon>Craniata</taxon>
        <taxon>Vertebrata</taxon>
        <taxon>Euteleostomi</taxon>
        <taxon>Amphibia</taxon>
        <taxon>Batrachia</taxon>
        <taxon>Anura</taxon>
        <taxon>Pipoidea</taxon>
        <taxon>Pipidae</taxon>
        <taxon>Xenopodinae</taxon>
        <taxon>Xenopus</taxon>
        <taxon>Xenopus</taxon>
    </lineage>
</organism>
<dbReference type="Proteomes" id="UP000694892">
    <property type="component" value="Chromosome 2L"/>
</dbReference>
<feature type="region of interest" description="Disordered" evidence="1">
    <location>
        <begin position="226"/>
        <end position="345"/>
    </location>
</feature>
<feature type="compositionally biased region" description="Polar residues" evidence="1">
    <location>
        <begin position="279"/>
        <end position="297"/>
    </location>
</feature>
<dbReference type="EMBL" id="CM004468">
    <property type="protein sequence ID" value="OCT95530.1"/>
    <property type="molecule type" value="Genomic_DNA"/>
</dbReference>
<feature type="compositionally biased region" description="Basic residues" evidence="1">
    <location>
        <begin position="313"/>
        <end position="327"/>
    </location>
</feature>
<evidence type="ECO:0000313" key="2">
    <source>
        <dbReference type="EMBL" id="OCT95530.1"/>
    </source>
</evidence>
<evidence type="ECO:0000313" key="3">
    <source>
        <dbReference type="Proteomes" id="UP000694892"/>
    </source>
</evidence>
<proteinExistence type="predicted"/>
<feature type="compositionally biased region" description="Basic and acidic residues" evidence="1">
    <location>
        <begin position="263"/>
        <end position="275"/>
    </location>
</feature>
<name>A0A974DQ64_XENLA</name>
<feature type="region of interest" description="Disordered" evidence="1">
    <location>
        <begin position="190"/>
        <end position="209"/>
    </location>
</feature>
<dbReference type="AlphaFoldDB" id="A0A974DQ64"/>
<feature type="compositionally biased region" description="Polar residues" evidence="1">
    <location>
        <begin position="193"/>
        <end position="205"/>
    </location>
</feature>
<sequence>MTDSLEAQVGERLRQQGSGWVDQLLAELIPPPAVAATGRSRTAARRNAAGHSRRSLPLSQLSPSPPRQRIRNAARKATATSATHRTAAVNLVGAAIPPVSTVRPPVTRAQAAARAAVRAPPPTGTPIQLVRLPPAARADSRSSSPPPNTVYARRLHSAAKTPTIPAVPTQHTGARNKNDLAVVHTQVAPVFSSEDSSPPHNSDCSDSAVGGFSQVQQSLHHDADIIPTTHSTPRSSANVARHGSTSRGADRRIRHSSTGRYRNRAESPLRDDSGRRGSRFQSPVPSCSSARESPRTYSPSSSSHGSSEDRQGNKRRKTHRGSHRFHSSCRDDTTFQRRTHAATTPLPSRSGVYDCTGAWAGAGEHNSEVLVALKQILGKLDATSPTPQTESPSAGTYKDVYFCGVSPLGSHLSAEIIPKFGIMSTLIFGP</sequence>
<reference evidence="3" key="1">
    <citation type="journal article" date="2016" name="Nature">
        <title>Genome evolution in the allotetraploid frog Xenopus laevis.</title>
        <authorList>
            <person name="Session A.M."/>
            <person name="Uno Y."/>
            <person name="Kwon T."/>
            <person name="Chapman J.A."/>
            <person name="Toyoda A."/>
            <person name="Takahashi S."/>
            <person name="Fukui A."/>
            <person name="Hikosaka A."/>
            <person name="Suzuki A."/>
            <person name="Kondo M."/>
            <person name="van Heeringen S.J."/>
            <person name="Quigley I."/>
            <person name="Heinz S."/>
            <person name="Ogino H."/>
            <person name="Ochi H."/>
            <person name="Hellsten U."/>
            <person name="Lyons J.B."/>
            <person name="Simakov O."/>
            <person name="Putnam N."/>
            <person name="Stites J."/>
            <person name="Kuroki Y."/>
            <person name="Tanaka T."/>
            <person name="Michiue T."/>
            <person name="Watanabe M."/>
            <person name="Bogdanovic O."/>
            <person name="Lister R."/>
            <person name="Georgiou G."/>
            <person name="Paranjpe S.S."/>
            <person name="van Kruijsbergen I."/>
            <person name="Shu S."/>
            <person name="Carlson J."/>
            <person name="Kinoshita T."/>
            <person name="Ohta Y."/>
            <person name="Mawaribuchi S."/>
            <person name="Jenkins J."/>
            <person name="Grimwood J."/>
            <person name="Schmutz J."/>
            <person name="Mitros T."/>
            <person name="Mozaffari S.V."/>
            <person name="Suzuki Y."/>
            <person name="Haramoto Y."/>
            <person name="Yamamoto T.S."/>
            <person name="Takagi C."/>
            <person name="Heald R."/>
            <person name="Miller K."/>
            <person name="Haudenschild C."/>
            <person name="Kitzman J."/>
            <person name="Nakayama T."/>
            <person name="Izutsu Y."/>
            <person name="Robert J."/>
            <person name="Fortriede J."/>
            <person name="Burns K."/>
            <person name="Lotay V."/>
            <person name="Karimi K."/>
            <person name="Yasuoka Y."/>
            <person name="Dichmann D.S."/>
            <person name="Flajnik M.F."/>
            <person name="Houston D.W."/>
            <person name="Shendure J."/>
            <person name="DuPasquier L."/>
            <person name="Vize P.D."/>
            <person name="Zorn A.M."/>
            <person name="Ito M."/>
            <person name="Marcotte E.M."/>
            <person name="Wallingford J.B."/>
            <person name="Ito Y."/>
            <person name="Asashima M."/>
            <person name="Ueno N."/>
            <person name="Matsuda Y."/>
            <person name="Veenstra G.J."/>
            <person name="Fujiyama A."/>
            <person name="Harland R.M."/>
            <person name="Taira M."/>
            <person name="Rokhsar D.S."/>
        </authorList>
    </citation>
    <scope>NUCLEOTIDE SEQUENCE [LARGE SCALE GENOMIC DNA]</scope>
    <source>
        <strain evidence="3">J</strain>
    </source>
</reference>
<accession>A0A974DQ64</accession>
<gene>
    <name evidence="2" type="ORF">XELAEV_18013216mg</name>
</gene>
<feature type="compositionally biased region" description="Low complexity" evidence="1">
    <location>
        <begin position="35"/>
        <end position="62"/>
    </location>
</feature>